<keyword evidence="2" id="KW-1185">Reference proteome</keyword>
<dbReference type="EMBL" id="QDDR01000010">
    <property type="protein sequence ID" value="PVE46059.1"/>
    <property type="molecule type" value="Genomic_DNA"/>
</dbReference>
<accession>A0A2T7UN42</accession>
<dbReference type="Proteomes" id="UP000244810">
    <property type="component" value="Unassembled WGS sequence"/>
</dbReference>
<evidence type="ECO:0000313" key="2">
    <source>
        <dbReference type="Proteomes" id="UP000244810"/>
    </source>
</evidence>
<sequence>MNRQDRKAAASSYREARPQAGIYAIHAGGHLWIAAAPRLDTVENRLRFTLGQGAHPHAGLQAASTAGYRVEILERLDPETEALSQPRILKERLAFWLEQTGGLRL</sequence>
<dbReference type="CDD" id="cd10451">
    <property type="entry name" value="GIY-YIG_LuxR_like"/>
    <property type="match status" value="1"/>
</dbReference>
<protein>
    <recommendedName>
        <fullName evidence="3">GIY-YIG nuclease family protein</fullName>
    </recommendedName>
</protein>
<dbReference type="RefSeq" id="WP_107751884.1">
    <property type="nucleotide sequence ID" value="NZ_QBKF01000005.1"/>
</dbReference>
<proteinExistence type="predicted"/>
<dbReference type="AlphaFoldDB" id="A0A2T7UN42"/>
<organism evidence="1 2">
    <name type="scientific">Pararhodobacter aggregans</name>
    <dbReference type="NCBI Taxonomy" id="404875"/>
    <lineage>
        <taxon>Bacteria</taxon>
        <taxon>Pseudomonadati</taxon>
        <taxon>Pseudomonadota</taxon>
        <taxon>Alphaproteobacteria</taxon>
        <taxon>Rhodobacterales</taxon>
        <taxon>Paracoccaceae</taxon>
        <taxon>Pararhodobacter</taxon>
    </lineage>
</organism>
<reference evidence="1 2" key="1">
    <citation type="journal article" date="2011" name="Syst. Appl. Microbiol.">
        <title>Defluviimonas denitrificans gen. nov., sp. nov., and Pararhodobacter aggregans gen. nov., sp. nov., non-phototrophic Rhodobacteraceae from the biofilter of a marine aquaculture.</title>
        <authorList>
            <person name="Foesel B.U."/>
            <person name="Drake H.L."/>
            <person name="Schramm A."/>
        </authorList>
    </citation>
    <scope>NUCLEOTIDE SEQUENCE [LARGE SCALE GENOMIC DNA]</scope>
    <source>
        <strain evidence="1 2">D1-19</strain>
    </source>
</reference>
<name>A0A2T7UN42_9RHOB</name>
<evidence type="ECO:0008006" key="3">
    <source>
        <dbReference type="Google" id="ProtNLM"/>
    </source>
</evidence>
<comment type="caution">
    <text evidence="1">The sequence shown here is derived from an EMBL/GenBank/DDBJ whole genome shotgun (WGS) entry which is preliminary data.</text>
</comment>
<dbReference type="OrthoDB" id="7270972at2"/>
<gene>
    <name evidence="1" type="ORF">DDE23_17850</name>
</gene>
<evidence type="ECO:0000313" key="1">
    <source>
        <dbReference type="EMBL" id="PVE46059.1"/>
    </source>
</evidence>